<dbReference type="EMBL" id="JAJSPL020000017">
    <property type="protein sequence ID" value="KAK7741697.1"/>
    <property type="molecule type" value="Genomic_DNA"/>
</dbReference>
<dbReference type="GO" id="GO:0004190">
    <property type="term" value="F:aspartic-type endopeptidase activity"/>
    <property type="evidence" value="ECO:0007669"/>
    <property type="project" value="InterPro"/>
</dbReference>
<accession>A0AAN9YF25</accession>
<dbReference type="Pfam" id="PF12796">
    <property type="entry name" value="Ank_2"/>
    <property type="match status" value="2"/>
</dbReference>
<dbReference type="PANTHER" id="PTHR24178">
    <property type="entry name" value="MOLTING PROTEIN MLT-4"/>
    <property type="match status" value="1"/>
</dbReference>
<dbReference type="SUPFAM" id="SSF48403">
    <property type="entry name" value="Ankyrin repeat"/>
    <property type="match status" value="2"/>
</dbReference>
<dbReference type="Proteomes" id="UP001320245">
    <property type="component" value="Unassembled WGS sequence"/>
</dbReference>
<feature type="coiled-coil region" evidence="4">
    <location>
        <begin position="499"/>
        <end position="526"/>
    </location>
</feature>
<dbReference type="InterPro" id="IPR002110">
    <property type="entry name" value="Ankyrin_rpt"/>
</dbReference>
<feature type="compositionally biased region" description="Basic and acidic residues" evidence="5">
    <location>
        <begin position="116"/>
        <end position="128"/>
    </location>
</feature>
<dbReference type="InterPro" id="IPR036770">
    <property type="entry name" value="Ankyrin_rpt-contain_sf"/>
</dbReference>
<keyword evidence="2 3" id="KW-0040">ANK repeat</keyword>
<dbReference type="CDD" id="cd09917">
    <property type="entry name" value="F-box_SF"/>
    <property type="match status" value="1"/>
</dbReference>
<evidence type="ECO:0000313" key="7">
    <source>
        <dbReference type="EMBL" id="KAK7741697.1"/>
    </source>
</evidence>
<keyword evidence="8" id="KW-1185">Reference proteome</keyword>
<dbReference type="PROSITE" id="PS50297">
    <property type="entry name" value="ANK_REP_REGION"/>
    <property type="match status" value="3"/>
</dbReference>
<keyword evidence="4" id="KW-0175">Coiled coil</keyword>
<dbReference type="SMART" id="SM00248">
    <property type="entry name" value="ANK"/>
    <property type="match status" value="13"/>
</dbReference>
<feature type="repeat" description="ANK" evidence="3">
    <location>
        <begin position="215"/>
        <end position="247"/>
    </location>
</feature>
<keyword evidence="1" id="KW-0677">Repeat</keyword>
<feature type="repeat" description="ANK" evidence="3">
    <location>
        <begin position="273"/>
        <end position="305"/>
    </location>
</feature>
<evidence type="ECO:0000259" key="6">
    <source>
        <dbReference type="PROSITE" id="PS50175"/>
    </source>
</evidence>
<organism evidence="7 8">
    <name type="scientific">Cytospora paraplurivora</name>
    <dbReference type="NCBI Taxonomy" id="2898453"/>
    <lineage>
        <taxon>Eukaryota</taxon>
        <taxon>Fungi</taxon>
        <taxon>Dikarya</taxon>
        <taxon>Ascomycota</taxon>
        <taxon>Pezizomycotina</taxon>
        <taxon>Sordariomycetes</taxon>
        <taxon>Sordariomycetidae</taxon>
        <taxon>Diaporthales</taxon>
        <taxon>Cytosporaceae</taxon>
        <taxon>Cytospora</taxon>
    </lineage>
</organism>
<comment type="caution">
    <text evidence="7">The sequence shown here is derived from an EMBL/GenBank/DDBJ whole genome shotgun (WGS) entry which is preliminary data.</text>
</comment>
<evidence type="ECO:0000256" key="2">
    <source>
        <dbReference type="ARBA" id="ARBA00023043"/>
    </source>
</evidence>
<dbReference type="PROSITE" id="PS50175">
    <property type="entry name" value="ASP_PROT_RETROV"/>
    <property type="match status" value="1"/>
</dbReference>
<gene>
    <name evidence="7" type="ORF">SLS53_004756</name>
</gene>
<name>A0AAN9YF25_9PEZI</name>
<feature type="compositionally biased region" description="Acidic residues" evidence="5">
    <location>
        <begin position="152"/>
        <end position="163"/>
    </location>
</feature>
<feature type="repeat" description="ANK" evidence="3">
    <location>
        <begin position="544"/>
        <end position="589"/>
    </location>
</feature>
<dbReference type="Gene3D" id="1.25.40.20">
    <property type="entry name" value="Ankyrin repeat-containing domain"/>
    <property type="match status" value="4"/>
</dbReference>
<evidence type="ECO:0000256" key="4">
    <source>
        <dbReference type="SAM" id="Coils"/>
    </source>
</evidence>
<evidence type="ECO:0000256" key="5">
    <source>
        <dbReference type="SAM" id="MobiDB-lite"/>
    </source>
</evidence>
<feature type="region of interest" description="Disordered" evidence="5">
    <location>
        <begin position="111"/>
        <end position="210"/>
    </location>
</feature>
<protein>
    <recommendedName>
        <fullName evidence="6">Peptidase A2 domain-containing protein</fullName>
    </recommendedName>
</protein>
<dbReference type="PROSITE" id="PS50088">
    <property type="entry name" value="ANK_REPEAT"/>
    <property type="match status" value="5"/>
</dbReference>
<dbReference type="PANTHER" id="PTHR24178:SF9">
    <property type="entry name" value="ANK_REP_REGION DOMAIN-CONTAINING PROTEIN"/>
    <property type="match status" value="1"/>
</dbReference>
<dbReference type="GO" id="GO:0006508">
    <property type="term" value="P:proteolysis"/>
    <property type="evidence" value="ECO:0007669"/>
    <property type="project" value="InterPro"/>
</dbReference>
<reference evidence="7 8" key="1">
    <citation type="journal article" date="2023" name="PLoS ONE">
        <title>Cytospora paraplurivora sp. nov. isolated from orchards with fruit tree decline syndrome in Ontario, Canada.</title>
        <authorList>
            <person name="Ilyukhin E."/>
            <person name="Nguyen H.D.T."/>
            <person name="Castle A.J."/>
            <person name="Ellouze W."/>
        </authorList>
    </citation>
    <scope>NUCLEOTIDE SEQUENCE [LARGE SCALE GENOMIC DNA]</scope>
    <source>
        <strain evidence="7 8">FDS-564</strain>
    </source>
</reference>
<evidence type="ECO:0000256" key="3">
    <source>
        <dbReference type="PROSITE-ProRule" id="PRU00023"/>
    </source>
</evidence>
<sequence length="968" mass="107992">MARMEDLPTELLEYVTGYLRRASDLAAFARTSRRIFDVVDPMLYKVARDKLSGRELWHPLRWAADNGRTGTVEKALIAGIDANMRFQANIDETTRDMQSFQIRVEAVDGNSIWDPPKWDPSEEWRPRDDDSDDDEPLGASRGFDFGTGLNMFDDEDLDEDSDVTEPTPGPYPQASAANMGHLFGGHDEDSSEGSEISNEDDEDASSSDMSEDVIGEFRAIHLAARGGHDDVVRILLDNGADIDVVSDQLCTCAPWLARVQTHAGIPGSWHSPFGWSPLHLAICHFHTSTAKYLLSRGASVQLGQSNEESHLTVTALHAAAATGQAELCRHLLDEGHVSDVDLLDSCGLTPFYHAYYNGHWKTTVSFLLERHANIDHLVGNDERNPEWFVTILYEACHFGRYEDAMRLVHLGANVNKGEYKDDVQTEWPLHAVLRPPREFEEPVRNPPLKLSTEADNSAQKRVELIETLLRQGANTEAESNTDGNTALHLAARLDNGPALRALLAAGANLESRNDSLEQALRRGEENLVRTLLDHGSMIDATDYDGETALHLVSRQKASIIDRRIIDRYKQEMVVRLLLDRGANESARNKPGMTPFHIAVTEGYLETSNILLRHRSAAQPFPQKDLARMLHEVTEYVPADLGALNLILDLDVDGFLYRTSTYLMAMIEERKYEFAAAYLERDKSAPPLTPKEKSTILHLSIEHGFLGLAKRMLGMKVSVNSFNEHGYTPLYAIASRLSNGDGRYSLAEALLDAGADIHMHCTVGESPPTTPLEMAVIRGNHALVELMLRRQPLRNDPQMALPPLAPRGVYLHAAARTVPSKRMFSLLIRSGVSVTELDANGDYPLTAFLKQLVDAPLRPRRLEGAEARAATDRVLSTIWYLWSKDVDINRRNKAGKSILSYLSALKLYSGRDTARASIARQLRRCITIVPARRQDRAQDDQTLEFRHGPLGLWTFDAPLDEGVARPSRH</sequence>
<evidence type="ECO:0000313" key="8">
    <source>
        <dbReference type="Proteomes" id="UP001320245"/>
    </source>
</evidence>
<dbReference type="AlphaFoldDB" id="A0AAN9YF25"/>
<dbReference type="Pfam" id="PF00023">
    <property type="entry name" value="Ank"/>
    <property type="match status" value="3"/>
</dbReference>
<feature type="compositionally biased region" description="Acidic residues" evidence="5">
    <location>
        <begin position="189"/>
        <end position="210"/>
    </location>
</feature>
<dbReference type="InterPro" id="IPR001995">
    <property type="entry name" value="Peptidase_A2_cat"/>
</dbReference>
<feature type="repeat" description="ANK" evidence="3">
    <location>
        <begin position="482"/>
        <end position="514"/>
    </location>
</feature>
<feature type="domain" description="Peptidase A2" evidence="6">
    <location>
        <begin position="232"/>
        <end position="267"/>
    </location>
</feature>
<proteinExistence type="predicted"/>
<evidence type="ECO:0000256" key="1">
    <source>
        <dbReference type="ARBA" id="ARBA00022737"/>
    </source>
</evidence>
<feature type="repeat" description="ANK" evidence="3">
    <location>
        <begin position="511"/>
        <end position="543"/>
    </location>
</feature>